<evidence type="ECO:0000256" key="13">
    <source>
        <dbReference type="ARBA" id="ARBA00022884"/>
    </source>
</evidence>
<evidence type="ECO:0000256" key="5">
    <source>
        <dbReference type="ARBA" id="ARBA00008372"/>
    </source>
</evidence>
<evidence type="ECO:0000256" key="15">
    <source>
        <dbReference type="ARBA" id="ARBA00023163"/>
    </source>
</evidence>
<evidence type="ECO:0000256" key="14">
    <source>
        <dbReference type="ARBA" id="ARBA00023015"/>
    </source>
</evidence>
<reference evidence="18 19" key="1">
    <citation type="submission" date="2024-01" db="EMBL/GenBank/DDBJ databases">
        <title>Genome assemblies of Stephania.</title>
        <authorList>
            <person name="Yang L."/>
        </authorList>
    </citation>
    <scope>NUCLEOTIDE SEQUENCE [LARGE SCALE GENOMIC DNA]</scope>
    <source>
        <strain evidence="18">YNDBR</strain>
        <tissue evidence="18">Leaf</tissue>
    </source>
</reference>
<evidence type="ECO:0000256" key="16">
    <source>
        <dbReference type="ARBA" id="ARBA00023242"/>
    </source>
</evidence>
<sequence length="290" mass="32273">MSSSPISESILIREVWNDNIEEEFALIREIIDDFPYVGMDTEFPGTVTRPVGDFSTLPDHYYQTLKANVDLLKVIQVGLTFSDGEGNLPICGKNKFCVWQFNFKFNVDEDVSASDAIELLRNSGIDFEKSSEKGIDGYRFGELLMTSGVVINDGVHWVTFHGAYDFGYLLKVLTGDKLPETRAGFINLMNMYFPTVYDIKCLTKYCDRVHLVHDTVRGGLGWRNTIPGGLSKLAALLDVERTGTCHQAGSDSLLTSGTFMKLKKLFFNGSIEKYAGVLFGVGDVSGQNNH</sequence>
<evidence type="ECO:0000256" key="12">
    <source>
        <dbReference type="ARBA" id="ARBA00022839"/>
    </source>
</evidence>
<keyword evidence="11" id="KW-0378">Hydrolase</keyword>
<name>A0AAP0ERZ6_9MAGN</name>
<evidence type="ECO:0000256" key="6">
    <source>
        <dbReference type="ARBA" id="ARBA00011757"/>
    </source>
</evidence>
<evidence type="ECO:0000313" key="19">
    <source>
        <dbReference type="Proteomes" id="UP001420932"/>
    </source>
</evidence>
<dbReference type="AlphaFoldDB" id="A0AAP0ERZ6"/>
<proteinExistence type="inferred from homology"/>
<organism evidence="18 19">
    <name type="scientific">Stephania yunnanensis</name>
    <dbReference type="NCBI Taxonomy" id="152371"/>
    <lineage>
        <taxon>Eukaryota</taxon>
        <taxon>Viridiplantae</taxon>
        <taxon>Streptophyta</taxon>
        <taxon>Embryophyta</taxon>
        <taxon>Tracheophyta</taxon>
        <taxon>Spermatophyta</taxon>
        <taxon>Magnoliopsida</taxon>
        <taxon>Ranunculales</taxon>
        <taxon>Menispermaceae</taxon>
        <taxon>Menispermoideae</taxon>
        <taxon>Cissampelideae</taxon>
        <taxon>Stephania</taxon>
    </lineage>
</organism>
<evidence type="ECO:0000256" key="10">
    <source>
        <dbReference type="ARBA" id="ARBA00022723"/>
    </source>
</evidence>
<keyword evidence="8" id="KW-0963">Cytoplasm</keyword>
<keyword evidence="10" id="KW-0479">Metal-binding</keyword>
<dbReference type="GO" id="GO:0005737">
    <property type="term" value="C:cytoplasm"/>
    <property type="evidence" value="ECO:0007669"/>
    <property type="project" value="UniProtKB-SubCell"/>
</dbReference>
<evidence type="ECO:0000256" key="9">
    <source>
        <dbReference type="ARBA" id="ARBA00022722"/>
    </source>
</evidence>
<dbReference type="EC" id="3.1.13.4" evidence="7"/>
<protein>
    <recommendedName>
        <fullName evidence="7">poly(A)-specific ribonuclease</fullName>
        <ecNumber evidence="7">3.1.13.4</ecNumber>
    </recommendedName>
</protein>
<dbReference type="Gene3D" id="3.30.420.10">
    <property type="entry name" value="Ribonuclease H-like superfamily/Ribonuclease H"/>
    <property type="match status" value="1"/>
</dbReference>
<comment type="cofactor">
    <cofactor evidence="2">
        <name>a divalent metal cation</name>
        <dbReference type="ChEBI" id="CHEBI:60240"/>
    </cofactor>
</comment>
<dbReference type="PANTHER" id="PTHR10797">
    <property type="entry name" value="CCR4-NOT TRANSCRIPTION COMPLEX SUBUNIT"/>
    <property type="match status" value="1"/>
</dbReference>
<comment type="similarity">
    <text evidence="5">Belongs to the CAF1 family.</text>
</comment>
<evidence type="ECO:0000256" key="11">
    <source>
        <dbReference type="ARBA" id="ARBA00022801"/>
    </source>
</evidence>
<dbReference type="InterPro" id="IPR012337">
    <property type="entry name" value="RNaseH-like_sf"/>
</dbReference>
<keyword evidence="19" id="KW-1185">Reference proteome</keyword>
<dbReference type="GO" id="GO:0003723">
    <property type="term" value="F:RNA binding"/>
    <property type="evidence" value="ECO:0007669"/>
    <property type="project" value="UniProtKB-KW"/>
</dbReference>
<keyword evidence="12" id="KW-0269">Exonuclease</keyword>
<evidence type="ECO:0000256" key="17">
    <source>
        <dbReference type="ARBA" id="ARBA00025148"/>
    </source>
</evidence>
<dbReference type="GO" id="GO:0005634">
    <property type="term" value="C:nucleus"/>
    <property type="evidence" value="ECO:0007669"/>
    <property type="project" value="UniProtKB-SubCell"/>
</dbReference>
<evidence type="ECO:0000256" key="3">
    <source>
        <dbReference type="ARBA" id="ARBA00004123"/>
    </source>
</evidence>
<keyword evidence="9" id="KW-0540">Nuclease</keyword>
<comment type="subunit">
    <text evidence="6">Component of the CCR4-NOT complex, at least composed of CRR4 and CAF1 proteins.</text>
</comment>
<keyword evidence="16" id="KW-0539">Nucleus</keyword>
<dbReference type="InterPro" id="IPR006941">
    <property type="entry name" value="RNase_CAF1"/>
</dbReference>
<dbReference type="GO" id="GO:0004535">
    <property type="term" value="F:poly(A)-specific ribonuclease activity"/>
    <property type="evidence" value="ECO:0007669"/>
    <property type="project" value="UniProtKB-EC"/>
</dbReference>
<dbReference type="SUPFAM" id="SSF53098">
    <property type="entry name" value="Ribonuclease H-like"/>
    <property type="match status" value="1"/>
</dbReference>
<accession>A0AAP0ERZ6</accession>
<gene>
    <name evidence="18" type="ORF">Syun_025329</name>
</gene>
<comment type="catalytic activity">
    <reaction evidence="1">
        <text>Exonucleolytic cleavage of poly(A) to 5'-AMP.</text>
        <dbReference type="EC" id="3.1.13.4"/>
    </reaction>
</comment>
<evidence type="ECO:0000256" key="4">
    <source>
        <dbReference type="ARBA" id="ARBA00004496"/>
    </source>
</evidence>
<evidence type="ECO:0000256" key="8">
    <source>
        <dbReference type="ARBA" id="ARBA00022490"/>
    </source>
</evidence>
<evidence type="ECO:0000256" key="7">
    <source>
        <dbReference type="ARBA" id="ARBA00012161"/>
    </source>
</evidence>
<dbReference type="InterPro" id="IPR036397">
    <property type="entry name" value="RNaseH_sf"/>
</dbReference>
<dbReference type="GO" id="GO:0046872">
    <property type="term" value="F:metal ion binding"/>
    <property type="evidence" value="ECO:0007669"/>
    <property type="project" value="UniProtKB-KW"/>
</dbReference>
<keyword evidence="13" id="KW-0694">RNA-binding</keyword>
<evidence type="ECO:0000256" key="2">
    <source>
        <dbReference type="ARBA" id="ARBA00001968"/>
    </source>
</evidence>
<dbReference type="GO" id="GO:0030014">
    <property type="term" value="C:CCR4-NOT complex"/>
    <property type="evidence" value="ECO:0007669"/>
    <property type="project" value="InterPro"/>
</dbReference>
<keyword evidence="15" id="KW-0804">Transcription</keyword>
<keyword evidence="14" id="KW-0805">Transcription regulation</keyword>
<dbReference type="Pfam" id="PF04857">
    <property type="entry name" value="CAF1"/>
    <property type="match status" value="2"/>
</dbReference>
<evidence type="ECO:0000256" key="1">
    <source>
        <dbReference type="ARBA" id="ARBA00001663"/>
    </source>
</evidence>
<evidence type="ECO:0000313" key="18">
    <source>
        <dbReference type="EMBL" id="KAK9098284.1"/>
    </source>
</evidence>
<dbReference type="Proteomes" id="UP001420932">
    <property type="component" value="Unassembled WGS sequence"/>
</dbReference>
<dbReference type="EMBL" id="JBBNAF010000011">
    <property type="protein sequence ID" value="KAK9098284.1"/>
    <property type="molecule type" value="Genomic_DNA"/>
</dbReference>
<dbReference type="InterPro" id="IPR039637">
    <property type="entry name" value="CNOT7/CNOT8/Pop2"/>
</dbReference>
<comment type="caution">
    <text evidence="18">The sequence shown here is derived from an EMBL/GenBank/DDBJ whole genome shotgun (WGS) entry which is preliminary data.</text>
</comment>
<comment type="subcellular location">
    <subcellularLocation>
        <location evidence="4">Cytoplasm</location>
    </subcellularLocation>
    <subcellularLocation>
        <location evidence="3">Nucleus</location>
    </subcellularLocation>
</comment>
<comment type="function">
    <text evidence="17">Ubiquitous transcription factor required for a diverse set of processes. It is a component of the CCR4 complex involved in the control of gene expression.</text>
</comment>